<dbReference type="Pfam" id="PF14698">
    <property type="entry name" value="ASL_C2"/>
    <property type="match status" value="1"/>
</dbReference>
<dbReference type="OMA" id="DFAIEFC"/>
<dbReference type="FunFam" id="1.10.275.10:FF:000002">
    <property type="entry name" value="Argininosuccinate lyase"/>
    <property type="match status" value="1"/>
</dbReference>
<feature type="region of interest" description="Disordered" evidence="2">
    <location>
        <begin position="1"/>
        <end position="28"/>
    </location>
</feature>
<dbReference type="AlphaFoldDB" id="A0A8B7N1L4"/>
<evidence type="ECO:0000259" key="3">
    <source>
        <dbReference type="Pfam" id="PF00206"/>
    </source>
</evidence>
<feature type="compositionally biased region" description="Polar residues" evidence="2">
    <location>
        <begin position="1"/>
        <end position="21"/>
    </location>
</feature>
<organism evidence="5 6">
    <name type="scientific">Hyalella azteca</name>
    <name type="common">Amphipod</name>
    <dbReference type="NCBI Taxonomy" id="294128"/>
    <lineage>
        <taxon>Eukaryota</taxon>
        <taxon>Metazoa</taxon>
        <taxon>Ecdysozoa</taxon>
        <taxon>Arthropoda</taxon>
        <taxon>Crustacea</taxon>
        <taxon>Multicrustacea</taxon>
        <taxon>Malacostraca</taxon>
        <taxon>Eumalacostraca</taxon>
        <taxon>Peracarida</taxon>
        <taxon>Amphipoda</taxon>
        <taxon>Senticaudata</taxon>
        <taxon>Talitrida</taxon>
        <taxon>Talitroidea</taxon>
        <taxon>Hyalellidae</taxon>
        <taxon>Hyalella</taxon>
    </lineage>
</organism>
<dbReference type="GO" id="GO:0005829">
    <property type="term" value="C:cytosol"/>
    <property type="evidence" value="ECO:0007669"/>
    <property type="project" value="TreeGrafter"/>
</dbReference>
<dbReference type="InterPro" id="IPR020557">
    <property type="entry name" value="Fumarate_lyase_CS"/>
</dbReference>
<evidence type="ECO:0000313" key="6">
    <source>
        <dbReference type="RefSeq" id="XP_018007114.1"/>
    </source>
</evidence>
<dbReference type="PROSITE" id="PS00163">
    <property type="entry name" value="FUMARATE_LYASES"/>
    <property type="match status" value="1"/>
</dbReference>
<dbReference type="PRINTS" id="PR00145">
    <property type="entry name" value="ARGSUCLYASE"/>
</dbReference>
<reference evidence="6" key="1">
    <citation type="submission" date="2025-08" db="UniProtKB">
        <authorList>
            <consortium name="RefSeq"/>
        </authorList>
    </citation>
    <scope>IDENTIFICATION</scope>
    <source>
        <tissue evidence="6">Whole organism</tissue>
    </source>
</reference>
<accession>A0A8B7N1L4</accession>
<dbReference type="KEGG" id="hazt:108664929"/>
<dbReference type="PANTHER" id="PTHR43814:SF1">
    <property type="entry name" value="ARGININOSUCCINATE LYASE"/>
    <property type="match status" value="1"/>
</dbReference>
<name>A0A8B7N1L4_HYAAZ</name>
<dbReference type="InterPro" id="IPR022761">
    <property type="entry name" value="Fumarate_lyase_N"/>
</dbReference>
<dbReference type="Gene3D" id="1.10.40.30">
    <property type="entry name" value="Fumarase/aspartase (C-terminal domain)"/>
    <property type="match status" value="1"/>
</dbReference>
<dbReference type="FunFam" id="1.20.200.10:FF:000015">
    <property type="entry name" value="argininosuccinate lyase isoform X2"/>
    <property type="match status" value="1"/>
</dbReference>
<dbReference type="FunFam" id="1.10.40.30:FF:000001">
    <property type="entry name" value="Argininosuccinate lyase"/>
    <property type="match status" value="1"/>
</dbReference>
<evidence type="ECO:0000256" key="1">
    <source>
        <dbReference type="ARBA" id="ARBA00010755"/>
    </source>
</evidence>
<dbReference type="InterPro" id="IPR008948">
    <property type="entry name" value="L-Aspartase-like"/>
</dbReference>
<feature type="domain" description="Fumarate lyase N-terminal" evidence="3">
    <location>
        <begin position="29"/>
        <end position="323"/>
    </location>
</feature>
<dbReference type="RefSeq" id="XP_018007114.1">
    <property type="nucleotide sequence ID" value="XM_018151625.2"/>
</dbReference>
<dbReference type="GO" id="GO:0004056">
    <property type="term" value="F:argininosuccinate lyase activity"/>
    <property type="evidence" value="ECO:0007669"/>
    <property type="project" value="InterPro"/>
</dbReference>
<evidence type="ECO:0000259" key="4">
    <source>
        <dbReference type="Pfam" id="PF14698"/>
    </source>
</evidence>
<dbReference type="CTD" id="3771738"/>
<dbReference type="InterPro" id="IPR029419">
    <property type="entry name" value="Arg_succ_lyase_C"/>
</dbReference>
<proteinExistence type="inferred from homology"/>
<dbReference type="Gene3D" id="1.10.275.10">
    <property type="entry name" value="Fumarase/aspartase (N-terminal domain)"/>
    <property type="match status" value="1"/>
</dbReference>
<keyword evidence="5" id="KW-1185">Reference proteome</keyword>
<dbReference type="GO" id="GO:0042450">
    <property type="term" value="P:L-arginine biosynthetic process via ornithine"/>
    <property type="evidence" value="ECO:0007669"/>
    <property type="project" value="InterPro"/>
</dbReference>
<gene>
    <name evidence="6" type="primary">LOC108664929</name>
</gene>
<dbReference type="InterPro" id="IPR009049">
    <property type="entry name" value="Argininosuccinate_lyase"/>
</dbReference>
<dbReference type="Pfam" id="PF00206">
    <property type="entry name" value="Lyase_1"/>
    <property type="match status" value="1"/>
</dbReference>
<sequence>MTTNSTGEQTSISTACGGNQSDEGKLWGGRFTGATDPIMERFNSSLQRDKIMFKEDIQGSIAYSRAIERAGLLTAEEATKIRVGLESVLQEWTSGSFVVHPSDEDIHTANERRLKELIGEVGGKLHTGRSRNDQVATDTRLWLRSHLGATATWLLDLIKALLARAEDTKHVLCAGYTHLQRAQPVRFAHWLLSFAWWLRGDLRRLEQCYTSTDQCPLGCGALAGNPFNIDRKALAADLGFSSVMHNSMMAVADRDFVADYLYFATMLCSHLSRLSEDLSLYSSAEFGYEQLADAYSTGSSLMPQKKNPDSVELVRGKAATFIGRLTGFLCVLKGLPSTYNKDLQEDKEALFDVAFTLTDLLGVLTGVVTTMRVNTEACRAALSESMLATDIAYYLVRKGMAFRTAHGKAGEVVKLAEELQKPFSSLSLDELRSISPLFTADVSSVWSFESSVEQYSSDGGTGMAAVARQMELLHSFVESFKLGAHVENFAS</sequence>
<dbReference type="NCBIfam" id="TIGR00838">
    <property type="entry name" value="argH"/>
    <property type="match status" value="1"/>
</dbReference>
<evidence type="ECO:0000256" key="2">
    <source>
        <dbReference type="SAM" id="MobiDB-lite"/>
    </source>
</evidence>
<dbReference type="CDD" id="cd01359">
    <property type="entry name" value="Argininosuccinate_lyase"/>
    <property type="match status" value="1"/>
</dbReference>
<dbReference type="HAMAP" id="MF_00006">
    <property type="entry name" value="Arg_succ_lyase"/>
    <property type="match status" value="1"/>
</dbReference>
<dbReference type="SUPFAM" id="SSF48557">
    <property type="entry name" value="L-aspartase-like"/>
    <property type="match status" value="1"/>
</dbReference>
<dbReference type="InterPro" id="IPR024083">
    <property type="entry name" value="Fumarase/histidase_N"/>
</dbReference>
<dbReference type="OrthoDB" id="2561043at2759"/>
<evidence type="ECO:0000313" key="5">
    <source>
        <dbReference type="Proteomes" id="UP000694843"/>
    </source>
</evidence>
<feature type="domain" description="Argininosuccinate lyase C-terminal" evidence="4">
    <location>
        <begin position="386"/>
        <end position="453"/>
    </location>
</feature>
<dbReference type="InterPro" id="IPR000362">
    <property type="entry name" value="Fumarate_lyase_fam"/>
</dbReference>
<keyword evidence="6" id="KW-0456">Lyase</keyword>
<dbReference type="PANTHER" id="PTHR43814">
    <property type="entry name" value="ARGININOSUCCINATE LYASE"/>
    <property type="match status" value="1"/>
</dbReference>
<protein>
    <submittedName>
        <fullName evidence="6">Argininosuccinate lyase isoform X1</fullName>
    </submittedName>
</protein>
<dbReference type="Gene3D" id="1.20.200.10">
    <property type="entry name" value="Fumarase/aspartase (Central domain)"/>
    <property type="match status" value="1"/>
</dbReference>
<dbReference type="PRINTS" id="PR00149">
    <property type="entry name" value="FUMRATELYASE"/>
</dbReference>
<dbReference type="Proteomes" id="UP000694843">
    <property type="component" value="Unplaced"/>
</dbReference>
<dbReference type="GeneID" id="108664929"/>
<comment type="similarity">
    <text evidence="1">Belongs to the lyase 1 family. Argininosuccinate lyase subfamily.</text>
</comment>